<dbReference type="InterPro" id="IPR050792">
    <property type="entry name" value="ADP-ribosylglycohydrolase"/>
</dbReference>
<comment type="similarity">
    <text evidence="1">Belongs to the ADP-ribosylglycohydrolase family.</text>
</comment>
<sequence length="345" mass="35354">MNHEQLYDRILGCLVTAGMGDAIGAPSEAMSRAEILEKFGGPIDTFLDGGENAYAYGNLVGEVTDDASQMYEMAKAVIACGGKLTVEAAAQALVTWSERYPKYFPRNAGPTTSYVINELKAGKDPIATGLVGHVYGRGTSNGAAMRVAAAGLCRPGDLDYAVRTAVTMTAPSHGTQHAYAGACCIASGIAAAIGGAGLYGVLKACLYGAEEGERIGRAEARTASGPRLQPKLLQAVECALSSRSVEEAGQKIEDLIGNDGSIQPSVAAAVGLFAAAEGDPARTILGGANIGGDTDTIACIAGMLAGAYAGFSALPEGWYATFKNANPTLDFESAAERLTVIAQNA</sequence>
<feature type="binding site" evidence="3">
    <location>
        <position position="296"/>
    </location>
    <ligand>
        <name>Mg(2+)</name>
        <dbReference type="ChEBI" id="CHEBI:18420"/>
        <label>1</label>
    </ligand>
</feature>
<feature type="binding site" evidence="3">
    <location>
        <position position="66"/>
    </location>
    <ligand>
        <name>Mg(2+)</name>
        <dbReference type="ChEBI" id="CHEBI:18420"/>
        <label>1</label>
    </ligand>
</feature>
<dbReference type="Proteomes" id="UP000607645">
    <property type="component" value="Unassembled WGS sequence"/>
</dbReference>
<evidence type="ECO:0000256" key="1">
    <source>
        <dbReference type="ARBA" id="ARBA00010702"/>
    </source>
</evidence>
<reference evidence="4" key="1">
    <citation type="submission" date="2020-08" db="EMBL/GenBank/DDBJ databases">
        <title>Genome public.</title>
        <authorList>
            <person name="Liu C."/>
            <person name="Sun Q."/>
        </authorList>
    </citation>
    <scope>NUCLEOTIDE SEQUENCE</scope>
    <source>
        <strain evidence="4">NSJ-52</strain>
    </source>
</reference>
<feature type="binding site" evidence="3">
    <location>
        <position position="64"/>
    </location>
    <ligand>
        <name>Mg(2+)</name>
        <dbReference type="ChEBI" id="CHEBI:18420"/>
        <label>1</label>
    </ligand>
</feature>
<dbReference type="PANTHER" id="PTHR16222:SF24">
    <property type="entry name" value="ADP-RIBOSYLHYDROLASE ARH3"/>
    <property type="match status" value="1"/>
</dbReference>
<proteinExistence type="inferred from homology"/>
<comment type="caution">
    <text evidence="4">The sequence shown here is derived from an EMBL/GenBank/DDBJ whole genome shotgun (WGS) entry which is preliminary data.</text>
</comment>
<dbReference type="InterPro" id="IPR036705">
    <property type="entry name" value="Ribosyl_crysJ1_sf"/>
</dbReference>
<keyword evidence="3" id="KW-0460">Magnesium</keyword>
<dbReference type="InterPro" id="IPR005502">
    <property type="entry name" value="Ribosyl_crysJ1"/>
</dbReference>
<comment type="cofactor">
    <cofactor evidence="3">
        <name>Mg(2+)</name>
        <dbReference type="ChEBI" id="CHEBI:18420"/>
    </cofactor>
    <text evidence="3">Binds 2 magnesium ions per subunit.</text>
</comment>
<protein>
    <submittedName>
        <fullName evidence="4">ADP-ribosylglycohydrolase family protein</fullName>
    </submittedName>
</protein>
<dbReference type="Gene3D" id="1.10.4080.10">
    <property type="entry name" value="ADP-ribosylation/Crystallin J1"/>
    <property type="match status" value="1"/>
</dbReference>
<evidence type="ECO:0000313" key="5">
    <source>
        <dbReference type="Proteomes" id="UP000607645"/>
    </source>
</evidence>
<dbReference type="GO" id="GO:0016787">
    <property type="term" value="F:hydrolase activity"/>
    <property type="evidence" value="ECO:0007669"/>
    <property type="project" value="UniProtKB-KW"/>
</dbReference>
<feature type="binding site" evidence="3">
    <location>
        <position position="295"/>
    </location>
    <ligand>
        <name>Mg(2+)</name>
        <dbReference type="ChEBI" id="CHEBI:18420"/>
        <label>1</label>
    </ligand>
</feature>
<dbReference type="EMBL" id="JACOPQ010000020">
    <property type="protein sequence ID" value="MBC5738742.1"/>
    <property type="molecule type" value="Genomic_DNA"/>
</dbReference>
<gene>
    <name evidence="4" type="ORF">H8S62_17150</name>
</gene>
<keyword evidence="2" id="KW-0378">Hydrolase</keyword>
<feature type="binding site" evidence="3">
    <location>
        <position position="65"/>
    </location>
    <ligand>
        <name>Mg(2+)</name>
        <dbReference type="ChEBI" id="CHEBI:18420"/>
        <label>1</label>
    </ligand>
</feature>
<name>A0A8J6JA46_9FIRM</name>
<evidence type="ECO:0000256" key="2">
    <source>
        <dbReference type="ARBA" id="ARBA00022801"/>
    </source>
</evidence>
<dbReference type="AlphaFoldDB" id="A0A8J6JA46"/>
<organism evidence="4 5">
    <name type="scientific">Lawsonibacter faecis</name>
    <dbReference type="NCBI Taxonomy" id="2763052"/>
    <lineage>
        <taxon>Bacteria</taxon>
        <taxon>Bacillati</taxon>
        <taxon>Bacillota</taxon>
        <taxon>Clostridia</taxon>
        <taxon>Eubacteriales</taxon>
        <taxon>Oscillospiraceae</taxon>
        <taxon>Lawsonibacter</taxon>
    </lineage>
</organism>
<evidence type="ECO:0000256" key="3">
    <source>
        <dbReference type="PIRSR" id="PIRSR605502-1"/>
    </source>
</evidence>
<dbReference type="Pfam" id="PF03747">
    <property type="entry name" value="ADP_ribosyl_GH"/>
    <property type="match status" value="1"/>
</dbReference>
<accession>A0A8J6JA46</accession>
<evidence type="ECO:0000313" key="4">
    <source>
        <dbReference type="EMBL" id="MBC5738742.1"/>
    </source>
</evidence>
<keyword evidence="5" id="KW-1185">Reference proteome</keyword>
<dbReference type="SUPFAM" id="SSF101478">
    <property type="entry name" value="ADP-ribosylglycohydrolase"/>
    <property type="match status" value="1"/>
</dbReference>
<dbReference type="GO" id="GO:0046872">
    <property type="term" value="F:metal ion binding"/>
    <property type="evidence" value="ECO:0007669"/>
    <property type="project" value="UniProtKB-KW"/>
</dbReference>
<dbReference type="PANTHER" id="PTHR16222">
    <property type="entry name" value="ADP-RIBOSYLGLYCOHYDROLASE"/>
    <property type="match status" value="1"/>
</dbReference>
<dbReference type="RefSeq" id="WP_155150905.1">
    <property type="nucleotide sequence ID" value="NZ_JACOPQ010000020.1"/>
</dbReference>
<keyword evidence="3" id="KW-0479">Metal-binding</keyword>
<feature type="binding site" evidence="3">
    <location>
        <position position="293"/>
    </location>
    <ligand>
        <name>Mg(2+)</name>
        <dbReference type="ChEBI" id="CHEBI:18420"/>
        <label>1</label>
    </ligand>
</feature>